<dbReference type="EMBL" id="KK117096">
    <property type="protein sequence ID" value="KFM69526.1"/>
    <property type="molecule type" value="Genomic_DNA"/>
</dbReference>
<feature type="chain" id="PRO_5001829984" description="CUB domain-containing protein" evidence="1">
    <location>
        <begin position="20"/>
        <end position="186"/>
    </location>
</feature>
<proteinExistence type="predicted"/>
<organism evidence="2 3">
    <name type="scientific">Stegodyphus mimosarum</name>
    <name type="common">African social velvet spider</name>
    <dbReference type="NCBI Taxonomy" id="407821"/>
    <lineage>
        <taxon>Eukaryota</taxon>
        <taxon>Metazoa</taxon>
        <taxon>Ecdysozoa</taxon>
        <taxon>Arthropoda</taxon>
        <taxon>Chelicerata</taxon>
        <taxon>Arachnida</taxon>
        <taxon>Araneae</taxon>
        <taxon>Araneomorphae</taxon>
        <taxon>Entelegynae</taxon>
        <taxon>Eresoidea</taxon>
        <taxon>Eresidae</taxon>
        <taxon>Stegodyphus</taxon>
    </lineage>
</organism>
<accession>A0A087TWN7</accession>
<evidence type="ECO:0008006" key="4">
    <source>
        <dbReference type="Google" id="ProtNLM"/>
    </source>
</evidence>
<protein>
    <recommendedName>
        <fullName evidence="4">CUB domain-containing protein</fullName>
    </recommendedName>
</protein>
<dbReference type="Proteomes" id="UP000054359">
    <property type="component" value="Unassembled WGS sequence"/>
</dbReference>
<evidence type="ECO:0000256" key="1">
    <source>
        <dbReference type="SAM" id="SignalP"/>
    </source>
</evidence>
<dbReference type="AlphaFoldDB" id="A0A087TWN7"/>
<evidence type="ECO:0000313" key="3">
    <source>
        <dbReference type="Proteomes" id="UP000054359"/>
    </source>
</evidence>
<feature type="non-terminal residue" evidence="2">
    <location>
        <position position="186"/>
    </location>
</feature>
<keyword evidence="3" id="KW-1185">Reference proteome</keyword>
<dbReference type="OrthoDB" id="6432934at2759"/>
<gene>
    <name evidence="2" type="ORF">X975_02411</name>
</gene>
<dbReference type="OMA" id="YWNITAN"/>
<keyword evidence="1" id="KW-0732">Signal</keyword>
<sequence>MWKIISLVTFTLVWVYASSQTKEFSPKPDCFKNLTTAAKSIKLSDTNLTHGVCYWEIHPHSKSNHTEIKVNIFFESLFLHENDAVTLYKNLDDARNDTSPLMKPLYAQNGSVTVLTNEKVVVIKLKGNDTSYIRQFEGLYQAEDCVFAISPDVKYIHSPIHNEMDEPVLDCRYLYVKDAHHRLLPA</sequence>
<name>A0A087TWN7_STEMI</name>
<reference evidence="2 3" key="1">
    <citation type="submission" date="2013-11" db="EMBL/GenBank/DDBJ databases">
        <title>Genome sequencing of Stegodyphus mimosarum.</title>
        <authorList>
            <person name="Bechsgaard J."/>
        </authorList>
    </citation>
    <scope>NUCLEOTIDE SEQUENCE [LARGE SCALE GENOMIC DNA]</scope>
</reference>
<feature type="signal peptide" evidence="1">
    <location>
        <begin position="1"/>
        <end position="19"/>
    </location>
</feature>
<evidence type="ECO:0000313" key="2">
    <source>
        <dbReference type="EMBL" id="KFM69526.1"/>
    </source>
</evidence>